<feature type="transmembrane region" description="Helical" evidence="1">
    <location>
        <begin position="110"/>
        <end position="127"/>
    </location>
</feature>
<dbReference type="AlphaFoldDB" id="A0A7S2FFU7"/>
<proteinExistence type="predicted"/>
<keyword evidence="1" id="KW-1133">Transmembrane helix</keyword>
<name>A0A7S2FFU7_9CHLO</name>
<evidence type="ECO:0000256" key="1">
    <source>
        <dbReference type="SAM" id="Phobius"/>
    </source>
</evidence>
<dbReference type="OrthoDB" id="1913277at2759"/>
<evidence type="ECO:0000313" key="3">
    <source>
        <dbReference type="EMBL" id="GHP09331.1"/>
    </source>
</evidence>
<dbReference type="EMBL" id="BNJQ01000024">
    <property type="protein sequence ID" value="GHP09331.1"/>
    <property type="molecule type" value="Genomic_DNA"/>
</dbReference>
<keyword evidence="1" id="KW-0812">Transmembrane</keyword>
<keyword evidence="1" id="KW-0472">Membrane</keyword>
<accession>A0A7S2FFU7</accession>
<keyword evidence="4" id="KW-1185">Reference proteome</keyword>
<evidence type="ECO:0000313" key="2">
    <source>
        <dbReference type="EMBL" id="CAD9392593.1"/>
    </source>
</evidence>
<protein>
    <recommendedName>
        <fullName evidence="5">Mitochondrial import inner membrane translocase subunit TIM22</fullName>
    </recommendedName>
</protein>
<reference evidence="3" key="1">
    <citation type="submission" date="2020-10" db="EMBL/GenBank/DDBJ databases">
        <title>Unveiling of a novel bifunctional photoreceptor, Dualchrome1, isolated from a cosmopolitan green alga.</title>
        <authorList>
            <person name="Suzuki S."/>
            <person name="Kawachi M."/>
        </authorList>
    </citation>
    <scope>NUCLEOTIDE SEQUENCE</scope>
    <source>
        <strain evidence="3">NIES 2893</strain>
    </source>
</reference>
<feature type="transmembrane region" description="Helical" evidence="1">
    <location>
        <begin position="78"/>
        <end position="98"/>
    </location>
</feature>
<reference evidence="2" key="2">
    <citation type="submission" date="2021-01" db="EMBL/GenBank/DDBJ databases">
        <authorList>
            <person name="Corre E."/>
            <person name="Pelletier E."/>
            <person name="Niang G."/>
            <person name="Scheremetjew M."/>
            <person name="Finn R."/>
            <person name="Kale V."/>
            <person name="Holt S."/>
            <person name="Cochrane G."/>
            <person name="Meng A."/>
            <person name="Brown T."/>
            <person name="Cohen L."/>
        </authorList>
    </citation>
    <scope>NUCLEOTIDE SEQUENCE</scope>
    <source>
        <strain evidence="2">RCC733</strain>
    </source>
</reference>
<evidence type="ECO:0008006" key="5">
    <source>
        <dbReference type="Google" id="ProtNLM"/>
    </source>
</evidence>
<sequence>MNCLGDAATGATYGAGIGALLEGMAVSFDESLLRQSSTGAVTAIGTRVATSATRVGLVMGTFGAARCLVASIRDRDDFLNNMWGGLAAGSLIGVLAPVRAGGPKALAQGVYGAVGVATMGVGAYFLAATRSDIGDGATPTPPVLPVKHHPGT</sequence>
<gene>
    <name evidence="2" type="ORF">PPRO1471_LOCUS8024</name>
    <name evidence="3" type="ORF">PPROV_000806700</name>
</gene>
<dbReference type="Proteomes" id="UP000660262">
    <property type="component" value="Unassembled WGS sequence"/>
</dbReference>
<dbReference type="Pfam" id="PF02466">
    <property type="entry name" value="Tim17"/>
    <property type="match status" value="1"/>
</dbReference>
<evidence type="ECO:0000313" key="4">
    <source>
        <dbReference type="Proteomes" id="UP000660262"/>
    </source>
</evidence>
<dbReference type="EMBL" id="HBGR01012050">
    <property type="protein sequence ID" value="CAD9392593.1"/>
    <property type="molecule type" value="Transcribed_RNA"/>
</dbReference>
<organism evidence="2">
    <name type="scientific">Pycnococcus provasolii</name>
    <dbReference type="NCBI Taxonomy" id="41880"/>
    <lineage>
        <taxon>Eukaryota</taxon>
        <taxon>Viridiplantae</taxon>
        <taxon>Chlorophyta</taxon>
        <taxon>Pseudoscourfieldiophyceae</taxon>
        <taxon>Pseudoscourfieldiales</taxon>
        <taxon>Pycnococcaceae</taxon>
        <taxon>Pycnococcus</taxon>
    </lineage>
</organism>